<organism evidence="1 2">
    <name type="scientific">Oecophyllibacter saccharovorans</name>
    <dbReference type="NCBI Taxonomy" id="2558360"/>
    <lineage>
        <taxon>Bacteria</taxon>
        <taxon>Pseudomonadati</taxon>
        <taxon>Pseudomonadota</taxon>
        <taxon>Alphaproteobacteria</taxon>
        <taxon>Acetobacterales</taxon>
        <taxon>Acetobacteraceae</taxon>
        <taxon>Oecophyllibacter</taxon>
    </lineage>
</organism>
<sequence>MSPRTFSTPVPALPASILKAQSPNYTFSFGLSQPATALKGQLCPAPDSYSAAATDLQLAENEGNYRIGKFQNASNRHISLDLLSRHGIPTLALEYAFREDGKIMAGTAAIRAEIKLVAGFGPLLRSLELVWPSGFGAGSTGTTAVLSRGLNAKLFIPSDEGGIFEVPEGRVLINALKVSTDPDGTSRFSTRNRSITTVHCKDNQLTIDAARRGSECHYGFSFGNEEGRRLFIQIANALSGSLYTRLAFSEDGIHFHGFSANGKTPASRLFLCNRVDDPNFGKLEYYRQ</sequence>
<dbReference type="Proteomes" id="UP000315037">
    <property type="component" value="Unassembled WGS sequence"/>
</dbReference>
<dbReference type="RefSeq" id="WP_165600357.1">
    <property type="nucleotide sequence ID" value="NZ_SORZ01000001.1"/>
</dbReference>
<gene>
    <name evidence="1" type="ORF">E3202_03560</name>
</gene>
<proteinExistence type="predicted"/>
<protein>
    <submittedName>
        <fullName evidence="1">Uncharacterized protein</fullName>
    </submittedName>
</protein>
<dbReference type="AlphaFoldDB" id="A0A506URL8"/>
<keyword evidence="2" id="KW-1185">Reference proteome</keyword>
<evidence type="ECO:0000313" key="1">
    <source>
        <dbReference type="EMBL" id="TPW35996.1"/>
    </source>
</evidence>
<comment type="caution">
    <text evidence="1">The sequence shown here is derived from an EMBL/GenBank/DDBJ whole genome shotgun (WGS) entry which is preliminary data.</text>
</comment>
<dbReference type="EMBL" id="SORZ01000001">
    <property type="protein sequence ID" value="TPW35996.1"/>
    <property type="molecule type" value="Genomic_DNA"/>
</dbReference>
<evidence type="ECO:0000313" key="2">
    <source>
        <dbReference type="Proteomes" id="UP000315037"/>
    </source>
</evidence>
<name>A0A506URL8_9PROT</name>
<accession>A0A506URL8</accession>
<reference evidence="1 2" key="1">
    <citation type="submission" date="2019-03" db="EMBL/GenBank/DDBJ databases">
        <title>The complete genome sequence of Neokomagataea sp. Jb2 NBRC113641.</title>
        <authorList>
            <person name="Chua K.-O."/>
            <person name="Chan K.-G."/>
            <person name="See-Too W.-S."/>
        </authorList>
    </citation>
    <scope>NUCLEOTIDE SEQUENCE [LARGE SCALE GENOMIC DNA]</scope>
    <source>
        <strain evidence="1 2">Jb2</strain>
    </source>
</reference>